<name>A0A9W4CT33_9CYAN</name>
<dbReference type="KEGG" id="ppsu:NO713_05236"/>
<protein>
    <submittedName>
        <fullName evidence="1">Uncharacterized protein</fullName>
    </submittedName>
</protein>
<dbReference type="AlphaFoldDB" id="A0A9W4CT33"/>
<organism evidence="1 2">
    <name type="scientific">Planktothrix pseudagardhii</name>
    <dbReference type="NCBI Taxonomy" id="132604"/>
    <lineage>
        <taxon>Bacteria</taxon>
        <taxon>Bacillati</taxon>
        <taxon>Cyanobacteriota</taxon>
        <taxon>Cyanophyceae</taxon>
        <taxon>Oscillatoriophycideae</taxon>
        <taxon>Oscillatoriales</taxon>
        <taxon>Microcoleaceae</taxon>
        <taxon>Planktothrix</taxon>
    </lineage>
</organism>
<dbReference type="EMBL" id="LR882967">
    <property type="protein sequence ID" value="CAD5983972.1"/>
    <property type="molecule type" value="Genomic_DNA"/>
</dbReference>
<evidence type="ECO:0000313" key="1">
    <source>
        <dbReference type="EMBL" id="CAD5983972.1"/>
    </source>
</evidence>
<accession>A0A9W4CT33</accession>
<reference evidence="1" key="1">
    <citation type="submission" date="2020-09" db="EMBL/GenBank/DDBJ databases">
        <authorList>
            <person name="Blom J."/>
        </authorList>
    </citation>
    <scope>NUCLEOTIDE SEQUENCE</scope>
    <source>
        <strain evidence="1">No.713</strain>
    </source>
</reference>
<sequence length="856" mass="99819">MLKSNYRLNVSSQTNHPYHEWIAQIQEKIFLAVSIGLLNRLAKEQENIIDKKLEIILRENKVWNNIKTIKEFDNKKEISDPLVNSTRKLLLFRKLASSFSKIANPFTESELVIDILNKIPDDTTSVVLEELLDRFMEEEQYKLSPHQDNPFIKQVAQVRTIDEFFAEIPEIADEAKYYADRVDEGIQSIQLQKQKTVFISNNINQDNSEESLKTIDSQFREYIHPVLQSLYGERKLKLENPTKKYIVLLENQPEILLYIDRPIYKIALRVRNILIFDYIDKNPSFSKEGISSIFDFFKKTLTENLEIHLFLSFIEKVDNKQKHMQKIVYKIVCKIYNTIINKDIDKTINLPKNIEPGSREYIDILKNTYIDFLRNNIQYLDDYREISIDSLPISIDDIFNQFSQVLALKCIGSLAHIRKNLSDIFLDVAKQIAFKQKAELESAKKNFENNFFENNSSNILIEVSRHFLAGTSFLFDDFSNAVNELFKKQDFNNEICLSLDEKFMMDYSWSILFPVVGINVIKNSHQALFHDLADSLSEIYEIKFISPEILKFISMEATSSVEGGPIIIEFKNATACASFKGIKAGDSLQALKIAITKLTDAMETQWFLTNHGHQYKVEPLVEQSLVRAFCKKEFNNTFANSNSGWVIQPLLLKRGRTCNYTLSEETRKYLEIPSRLVKILIDRTKSGDVLGRLALNIVHCIKLFRQGYFSERLSERFRLYWTVIEILFSTEAVSSKNIKIKQVVPYRVSLFELGIENLLEPGTKYQYKQARIWIREDIEDLYTFVRNPLIHDGVEHTPAYERLMNRFENIVSSILRELVIIVIYKTLPDDFLEKGIEGIIEYMEMQQPSLDYIPIL</sequence>
<gene>
    <name evidence="1" type="ORF">NO713_05236</name>
</gene>
<dbReference type="Proteomes" id="UP001153719">
    <property type="component" value="Chromosome"/>
</dbReference>
<evidence type="ECO:0000313" key="2">
    <source>
        <dbReference type="Proteomes" id="UP001153719"/>
    </source>
</evidence>
<proteinExistence type="predicted"/>
<keyword evidence="2" id="KW-1185">Reference proteome</keyword>